<sequence length="60" mass="7084">MVRLVCKAFFCMEDLLHFGHLSLYPMPMTWKGLDGSPVDWWAPVDFAILVFEYMLKKEDD</sequence>
<evidence type="ECO:0000313" key="2">
    <source>
        <dbReference type="Proteomes" id="UP000617979"/>
    </source>
</evidence>
<proteinExistence type="predicted"/>
<organism evidence="1 2">
    <name type="scientific">Kroppenstedtia guangzhouensis</name>
    <dbReference type="NCBI Taxonomy" id="1274356"/>
    <lineage>
        <taxon>Bacteria</taxon>
        <taxon>Bacillati</taxon>
        <taxon>Bacillota</taxon>
        <taxon>Bacilli</taxon>
        <taxon>Bacillales</taxon>
        <taxon>Thermoactinomycetaceae</taxon>
        <taxon>Kroppenstedtia</taxon>
    </lineage>
</organism>
<comment type="caution">
    <text evidence="1">The sequence shown here is derived from an EMBL/GenBank/DDBJ whole genome shotgun (WGS) entry which is preliminary data.</text>
</comment>
<gene>
    <name evidence="1" type="ORF">GCM10007416_09760</name>
</gene>
<keyword evidence="2" id="KW-1185">Reference proteome</keyword>
<reference evidence="2" key="1">
    <citation type="journal article" date="2019" name="Int. J. Syst. Evol. Microbiol.">
        <title>The Global Catalogue of Microorganisms (GCM) 10K type strain sequencing project: providing services to taxonomists for standard genome sequencing and annotation.</title>
        <authorList>
            <consortium name="The Broad Institute Genomics Platform"/>
            <consortium name="The Broad Institute Genome Sequencing Center for Infectious Disease"/>
            <person name="Wu L."/>
            <person name="Ma J."/>
        </authorList>
    </citation>
    <scope>NUCLEOTIDE SEQUENCE [LARGE SCALE GENOMIC DNA]</scope>
    <source>
        <strain evidence="2">CGMCC 1.12404</strain>
    </source>
</reference>
<accession>A0ABQ1G8I0</accession>
<dbReference type="Proteomes" id="UP000617979">
    <property type="component" value="Unassembled WGS sequence"/>
</dbReference>
<evidence type="ECO:0000313" key="1">
    <source>
        <dbReference type="EMBL" id="GGA38840.1"/>
    </source>
</evidence>
<name>A0ABQ1G8I0_9BACL</name>
<dbReference type="EMBL" id="BMEX01000003">
    <property type="protein sequence ID" value="GGA38840.1"/>
    <property type="molecule type" value="Genomic_DNA"/>
</dbReference>
<protein>
    <submittedName>
        <fullName evidence="1">Uncharacterized protein</fullName>
    </submittedName>
</protein>